<sequence>MAKDGKKIHPNLMPSLPKEIGLIHTNAMTPINDAWVKAIVSDSAYTVDQAYQEAVDTWNKAGGAKVEQWYKDWYNENKSKIVPTADPLKYAPKPK</sequence>
<dbReference type="Proteomes" id="UP000632125">
    <property type="component" value="Unassembled WGS sequence"/>
</dbReference>
<reference evidence="1" key="1">
    <citation type="submission" date="2020-09" db="EMBL/GenBank/DDBJ databases">
        <title>A novel bacterium of genus Paenibacillus, isolated from South China Sea.</title>
        <authorList>
            <person name="Huang H."/>
            <person name="Mo K."/>
            <person name="Hu Y."/>
        </authorList>
    </citation>
    <scope>NUCLEOTIDE SEQUENCE</scope>
    <source>
        <strain evidence="1">IB182493</strain>
    </source>
</reference>
<dbReference type="AlphaFoldDB" id="A0A927CJC8"/>
<gene>
    <name evidence="1" type="ORF">IDH41_00140</name>
</gene>
<dbReference type="SUPFAM" id="SSF53850">
    <property type="entry name" value="Periplasmic binding protein-like II"/>
    <property type="match status" value="1"/>
</dbReference>
<accession>A0A927CJC8</accession>
<dbReference type="EMBL" id="JACXIY010000001">
    <property type="protein sequence ID" value="MBD2866966.1"/>
    <property type="molecule type" value="Genomic_DNA"/>
</dbReference>
<proteinExistence type="predicted"/>
<evidence type="ECO:0000313" key="2">
    <source>
        <dbReference type="Proteomes" id="UP000632125"/>
    </source>
</evidence>
<keyword evidence="2" id="KW-1185">Reference proteome</keyword>
<comment type="caution">
    <text evidence="1">The sequence shown here is derived from an EMBL/GenBank/DDBJ whole genome shotgun (WGS) entry which is preliminary data.</text>
</comment>
<organism evidence="1 2">
    <name type="scientific">Paenibacillus arenilitoris</name>
    <dbReference type="NCBI Taxonomy" id="2772299"/>
    <lineage>
        <taxon>Bacteria</taxon>
        <taxon>Bacillati</taxon>
        <taxon>Bacillota</taxon>
        <taxon>Bacilli</taxon>
        <taxon>Bacillales</taxon>
        <taxon>Paenibacillaceae</taxon>
        <taxon>Paenibacillus</taxon>
    </lineage>
</organism>
<dbReference type="RefSeq" id="WP_190857153.1">
    <property type="nucleotide sequence ID" value="NZ_JACXIY010000001.1"/>
</dbReference>
<protein>
    <submittedName>
        <fullName evidence="1">Uncharacterized protein</fullName>
    </submittedName>
</protein>
<evidence type="ECO:0000313" key="1">
    <source>
        <dbReference type="EMBL" id="MBD2866966.1"/>
    </source>
</evidence>
<name>A0A927CJC8_9BACL</name>